<dbReference type="RefSeq" id="WP_305516451.1">
    <property type="nucleotide sequence ID" value="NZ_JAUPEV010000002.1"/>
</dbReference>
<name>A0AA90TED4_9HELI</name>
<evidence type="ECO:0000313" key="3">
    <source>
        <dbReference type="EMBL" id="MDP2538475.1"/>
    </source>
</evidence>
<dbReference type="AlphaFoldDB" id="A0AA90TED4"/>
<dbReference type="EMBL" id="JAUYZK010000002">
    <property type="protein sequence ID" value="MDP2538475.1"/>
    <property type="molecule type" value="Genomic_DNA"/>
</dbReference>
<accession>A0AA90TED4</accession>
<protein>
    <recommendedName>
        <fullName evidence="6">Flagellar protein</fullName>
    </recommendedName>
</protein>
<evidence type="ECO:0000313" key="4">
    <source>
        <dbReference type="Proteomes" id="UP001177258"/>
    </source>
</evidence>
<reference evidence="2 4" key="3">
    <citation type="journal article" date="2024" name="Syst. Appl. Microbiol.">
        <title>Helicobacter cappadocius sp. nov., from lizards: The first psychrotrophic Helicobacter species.</title>
        <authorList>
            <person name="Aydin F."/>
            <person name="Tarhane S."/>
            <person name="Karakaya E."/>
            <person name="Abay S."/>
            <person name="Kayman T."/>
            <person name="Guran O."/>
            <person name="Bozkurt E."/>
            <person name="Uzum N."/>
            <person name="Avci A."/>
            <person name="Olgun K."/>
            <person name="Jablonski D."/>
            <person name="Guran C."/>
            <person name="Burcin Saticioglu I."/>
        </authorList>
    </citation>
    <scope>NUCLEOTIDE SEQUENCE [LARGE SCALE GENOMIC DNA]</scope>
    <source>
        <strain evidence="2">Faydin-H75</strain>
        <strain evidence="4">faydin-H76</strain>
    </source>
</reference>
<evidence type="ECO:0000313" key="2">
    <source>
        <dbReference type="EMBL" id="MDO7252608.1"/>
    </source>
</evidence>
<keyword evidence="1" id="KW-0812">Transmembrane</keyword>
<reference evidence="3 5" key="1">
    <citation type="submission" date="2023-07" db="EMBL/GenBank/DDBJ databases">
        <title>Unpublished Manusciprt.</title>
        <authorList>
            <person name="Aydin F."/>
            <person name="Tarhane S."/>
            <person name="Saticioglu I.B."/>
            <person name="Karakaya E."/>
            <person name="Abay S."/>
            <person name="Guran O."/>
            <person name="Bozkurt E."/>
            <person name="Uzum N."/>
            <person name="Olgun K."/>
            <person name="Jablonski D."/>
        </authorList>
    </citation>
    <scope>NUCLEOTIDE SEQUENCE</scope>
    <source>
        <strain evidence="5">faydin-H75</strain>
        <strain evidence="3">Faydin-H76</strain>
    </source>
</reference>
<evidence type="ECO:0000256" key="1">
    <source>
        <dbReference type="SAM" id="Phobius"/>
    </source>
</evidence>
<sequence length="272" mass="31436">MKKIFIVFIIFFHSLFAQAMIKKIEVFDRGNSIDVMFFSNMQFTSSPQEFNIQNEKIILLKNATTKQKLQRNFASSVLTSLEIFSKNKDIYIVPKSKIPFEINASKSKDGYTLRLRFLFKKSIDNVNSIIKTPSSIKPDLFKSETSSNSTSLGMQDYQYWLVLGFMVALILIMFFVRKKIRSSTNKTIFEIKNSKLQILATKNIDANNRLLLLGGEKYQYLILLGNKQNILIDKINIDNSSEFIKEMKNASEAKGNKKRMIDDKIWTSLSKK</sequence>
<dbReference type="Proteomes" id="UP001177258">
    <property type="component" value="Unassembled WGS sequence"/>
</dbReference>
<proteinExistence type="predicted"/>
<evidence type="ECO:0000313" key="5">
    <source>
        <dbReference type="Proteomes" id="UP001240777"/>
    </source>
</evidence>
<dbReference type="Proteomes" id="UP001240777">
    <property type="component" value="Unassembled WGS sequence"/>
</dbReference>
<keyword evidence="1" id="KW-1133">Transmembrane helix</keyword>
<keyword evidence="1" id="KW-0472">Membrane</keyword>
<dbReference type="EMBL" id="JAUPEV010000002">
    <property type="protein sequence ID" value="MDO7252608.1"/>
    <property type="molecule type" value="Genomic_DNA"/>
</dbReference>
<feature type="transmembrane region" description="Helical" evidence="1">
    <location>
        <begin position="157"/>
        <end position="176"/>
    </location>
</feature>
<evidence type="ECO:0008006" key="6">
    <source>
        <dbReference type="Google" id="ProtNLM"/>
    </source>
</evidence>
<organism evidence="3 4">
    <name type="scientific">Helicobacter cappadocius</name>
    <dbReference type="NCBI Taxonomy" id="3063998"/>
    <lineage>
        <taxon>Bacteria</taxon>
        <taxon>Pseudomonadati</taxon>
        <taxon>Campylobacterota</taxon>
        <taxon>Epsilonproteobacteria</taxon>
        <taxon>Campylobacterales</taxon>
        <taxon>Helicobacteraceae</taxon>
        <taxon>Helicobacter</taxon>
    </lineage>
</organism>
<keyword evidence="5" id="KW-1185">Reference proteome</keyword>
<reference evidence="2" key="2">
    <citation type="submission" date="2023-07" db="EMBL/GenBank/DDBJ databases">
        <authorList>
            <person name="Aydin F."/>
            <person name="Tarhane S."/>
            <person name="Saticioglu I.B."/>
            <person name="Karakaya E."/>
            <person name="Abay S."/>
            <person name="Guran O."/>
            <person name="Bozkurt E."/>
            <person name="Uzum N."/>
            <person name="Olgun K."/>
            <person name="Jablonski D."/>
        </authorList>
    </citation>
    <scope>NUCLEOTIDE SEQUENCE</scope>
    <source>
        <strain evidence="2">Faydin-H75</strain>
    </source>
</reference>
<comment type="caution">
    <text evidence="3">The sequence shown here is derived from an EMBL/GenBank/DDBJ whole genome shotgun (WGS) entry which is preliminary data.</text>
</comment>
<gene>
    <name evidence="2" type="ORF">Q5I04_01575</name>
    <name evidence="3" type="ORF">Q5I06_01575</name>
</gene>